<feature type="signal peptide" evidence="2">
    <location>
        <begin position="1"/>
        <end position="17"/>
    </location>
</feature>
<evidence type="ECO:0000256" key="2">
    <source>
        <dbReference type="SAM" id="SignalP"/>
    </source>
</evidence>
<feature type="chain" id="PRO_5035732666" description="Membrane-associated protein" evidence="2">
    <location>
        <begin position="18"/>
        <end position="285"/>
    </location>
</feature>
<accession>A0A8T1WVN7</accession>
<sequence>MVALLLVLPSLLAVALADRCSEINSAYSQCQLGSICSSCVATEGCEYNLVYSTCTAATNSTTYCRSDDSVCAACSVSASKPTCTGEDGSCVCRSLCSVVTSSSKRCTSNSQSFSMMYVAVAFGALSIMLMLYMQRKCAEKRARARMSLVQRELEARRQQRQREREMLRARRPELALELAAWRDHVELHKPQISNVELETCYYLMLQEKKNELGDGLSDDELKAGGIGAVGSPRYADGHTPYFAMREEYPSNTTTHCADDDSDGELEEHAEIAINVNDADRRPVSK</sequence>
<comment type="caution">
    <text evidence="3">The sequence shown here is derived from an EMBL/GenBank/DDBJ whole genome shotgun (WGS) entry which is preliminary data.</text>
</comment>
<dbReference type="EMBL" id="JAGDFL010000096">
    <property type="protein sequence ID" value="KAG7397897.1"/>
    <property type="molecule type" value="Genomic_DNA"/>
</dbReference>
<evidence type="ECO:0000256" key="1">
    <source>
        <dbReference type="SAM" id="Phobius"/>
    </source>
</evidence>
<dbReference type="AlphaFoldDB" id="A0A8T1WVN7"/>
<keyword evidence="1" id="KW-0812">Transmembrane</keyword>
<keyword evidence="1" id="KW-1133">Transmembrane helix</keyword>
<dbReference type="Proteomes" id="UP000693981">
    <property type="component" value="Unassembled WGS sequence"/>
</dbReference>
<gene>
    <name evidence="3" type="ORF">PHYBOEH_011964</name>
</gene>
<evidence type="ECO:0000313" key="4">
    <source>
        <dbReference type="Proteomes" id="UP000693981"/>
    </source>
</evidence>
<feature type="transmembrane region" description="Helical" evidence="1">
    <location>
        <begin position="113"/>
        <end position="133"/>
    </location>
</feature>
<organism evidence="3 4">
    <name type="scientific">Phytophthora boehmeriae</name>
    <dbReference type="NCBI Taxonomy" id="109152"/>
    <lineage>
        <taxon>Eukaryota</taxon>
        <taxon>Sar</taxon>
        <taxon>Stramenopiles</taxon>
        <taxon>Oomycota</taxon>
        <taxon>Peronosporomycetes</taxon>
        <taxon>Peronosporales</taxon>
        <taxon>Peronosporaceae</taxon>
        <taxon>Phytophthora</taxon>
    </lineage>
</organism>
<dbReference type="OrthoDB" id="128809at2759"/>
<protein>
    <recommendedName>
        <fullName evidence="5">Membrane-associated protein</fullName>
    </recommendedName>
</protein>
<name>A0A8T1WVN7_9STRA</name>
<evidence type="ECO:0000313" key="3">
    <source>
        <dbReference type="EMBL" id="KAG7397897.1"/>
    </source>
</evidence>
<keyword evidence="1" id="KW-0472">Membrane</keyword>
<evidence type="ECO:0008006" key="5">
    <source>
        <dbReference type="Google" id="ProtNLM"/>
    </source>
</evidence>
<proteinExistence type="predicted"/>
<keyword evidence="2" id="KW-0732">Signal</keyword>
<keyword evidence="4" id="KW-1185">Reference proteome</keyword>
<reference evidence="3" key="1">
    <citation type="submission" date="2021-02" db="EMBL/GenBank/DDBJ databases">
        <authorList>
            <person name="Palmer J.M."/>
        </authorList>
    </citation>
    <scope>NUCLEOTIDE SEQUENCE</scope>
    <source>
        <strain evidence="3">SCRP23</strain>
    </source>
</reference>